<organism evidence="7 8">
    <name type="scientific">Paenibacillus ehimensis</name>
    <dbReference type="NCBI Taxonomy" id="79264"/>
    <lineage>
        <taxon>Bacteria</taxon>
        <taxon>Bacillati</taxon>
        <taxon>Bacillota</taxon>
        <taxon>Bacilli</taxon>
        <taxon>Bacillales</taxon>
        <taxon>Paenibacillaceae</taxon>
        <taxon>Paenibacillus</taxon>
    </lineage>
</organism>
<dbReference type="Gene3D" id="2.60.40.650">
    <property type="match status" value="1"/>
</dbReference>
<evidence type="ECO:0000256" key="2">
    <source>
        <dbReference type="ARBA" id="ARBA00022505"/>
    </source>
</evidence>
<evidence type="ECO:0000256" key="4">
    <source>
        <dbReference type="ARBA" id="ARBA00023002"/>
    </source>
</evidence>
<dbReference type="InterPro" id="IPR036374">
    <property type="entry name" value="OxRdtase_Mopterin-bd_sf"/>
</dbReference>
<dbReference type="SUPFAM" id="SSF56524">
    <property type="entry name" value="Oxidoreductase molybdopterin-binding domain"/>
    <property type="match status" value="1"/>
</dbReference>
<gene>
    <name evidence="7" type="ORF">Q3C12_22160</name>
</gene>
<keyword evidence="4" id="KW-0560">Oxidoreductase</keyword>
<evidence type="ECO:0000259" key="5">
    <source>
        <dbReference type="Pfam" id="PF00174"/>
    </source>
</evidence>
<accession>A0ABT8VFF9</accession>
<evidence type="ECO:0000256" key="1">
    <source>
        <dbReference type="ARBA" id="ARBA00001924"/>
    </source>
</evidence>
<dbReference type="CDD" id="cd02110">
    <property type="entry name" value="SO_family_Moco_dimer"/>
    <property type="match status" value="1"/>
</dbReference>
<dbReference type="SUPFAM" id="SSF81296">
    <property type="entry name" value="E set domains"/>
    <property type="match status" value="1"/>
</dbReference>
<dbReference type="PANTHER" id="PTHR19372:SF7">
    <property type="entry name" value="SULFITE OXIDASE, MITOCHONDRIAL"/>
    <property type="match status" value="1"/>
</dbReference>
<feature type="domain" description="Moybdenum cofactor oxidoreductase dimerisation" evidence="6">
    <location>
        <begin position="242"/>
        <end position="358"/>
    </location>
</feature>
<dbReference type="PANTHER" id="PTHR19372">
    <property type="entry name" value="SULFITE REDUCTASE"/>
    <property type="match status" value="1"/>
</dbReference>
<comment type="cofactor">
    <cofactor evidence="1">
        <name>Mo-molybdopterin</name>
        <dbReference type="ChEBI" id="CHEBI:71302"/>
    </cofactor>
</comment>
<protein>
    <submittedName>
        <fullName evidence="7">Sulfite oxidase</fullName>
    </submittedName>
</protein>
<dbReference type="RefSeq" id="WP_302879905.1">
    <property type="nucleotide sequence ID" value="NZ_JAUMKJ010000030.1"/>
</dbReference>
<dbReference type="InterPro" id="IPR005066">
    <property type="entry name" value="MoCF_OxRdtse_dimer"/>
</dbReference>
<dbReference type="Proteomes" id="UP001168883">
    <property type="component" value="Unassembled WGS sequence"/>
</dbReference>
<evidence type="ECO:0000313" key="8">
    <source>
        <dbReference type="Proteomes" id="UP001168883"/>
    </source>
</evidence>
<reference evidence="7" key="1">
    <citation type="submission" date="2023-07" db="EMBL/GenBank/DDBJ databases">
        <authorList>
            <person name="Aktuganov G."/>
            <person name="Boyko T."/>
            <person name="Delegan Y."/>
            <person name="Galimzianova N."/>
            <person name="Gilvanova E."/>
            <person name="Korobov V."/>
            <person name="Kuzmina L."/>
            <person name="Melentiev A."/>
            <person name="Milman P."/>
            <person name="Ryabova A."/>
            <person name="Stupak E."/>
            <person name="Yasakov T."/>
            <person name="Zharikova N."/>
            <person name="Zhurenko E."/>
        </authorList>
    </citation>
    <scope>NUCLEOTIDE SEQUENCE</scope>
    <source>
        <strain evidence="7">IB-739</strain>
    </source>
</reference>
<comment type="caution">
    <text evidence="7">The sequence shown here is derived from an EMBL/GenBank/DDBJ whole genome shotgun (WGS) entry which is preliminary data.</text>
</comment>
<keyword evidence="8" id="KW-1185">Reference proteome</keyword>
<dbReference type="PRINTS" id="PR00407">
    <property type="entry name" value="EUMOPTERIN"/>
</dbReference>
<dbReference type="InterPro" id="IPR008335">
    <property type="entry name" value="Mopterin_OxRdtase_euk"/>
</dbReference>
<proteinExistence type="predicted"/>
<keyword evidence="3" id="KW-0479">Metal-binding</keyword>
<dbReference type="InterPro" id="IPR000572">
    <property type="entry name" value="OxRdtase_Mopterin-bd_dom"/>
</dbReference>
<keyword evidence="2" id="KW-0500">Molybdenum</keyword>
<dbReference type="InterPro" id="IPR014756">
    <property type="entry name" value="Ig_E-set"/>
</dbReference>
<dbReference type="Pfam" id="PF03404">
    <property type="entry name" value="Mo-co_dimer"/>
    <property type="match status" value="1"/>
</dbReference>
<evidence type="ECO:0000313" key="7">
    <source>
        <dbReference type="EMBL" id="MDO3679721.1"/>
    </source>
</evidence>
<evidence type="ECO:0000259" key="6">
    <source>
        <dbReference type="Pfam" id="PF03404"/>
    </source>
</evidence>
<feature type="domain" description="Oxidoreductase molybdopterin-binding" evidence="5">
    <location>
        <begin position="48"/>
        <end position="219"/>
    </location>
</feature>
<dbReference type="EMBL" id="JAUMKJ010000030">
    <property type="protein sequence ID" value="MDO3679721.1"/>
    <property type="molecule type" value="Genomic_DNA"/>
</dbReference>
<name>A0ABT8VFF9_9BACL</name>
<dbReference type="Pfam" id="PF00174">
    <property type="entry name" value="Oxidored_molyb"/>
    <property type="match status" value="1"/>
</dbReference>
<dbReference type="Gene3D" id="3.90.420.10">
    <property type="entry name" value="Oxidoreductase, molybdopterin-binding domain"/>
    <property type="match status" value="1"/>
</dbReference>
<sequence length="359" mass="40615">MVWGDYIGFTCHKAFSDYPKTGSGDPRTSDPFFSAPITPESYFYLRNHFPYPRISEQSFVLSIGGEVQRPRTFQFQDLLRMPYKELTVLLECAGNNRGLFRPKVFGEQWGGGAVSQGVWRGVALRDLLQWTGLQAAAKEIVFEGHDYGKRPDLNGKFVYARSLPLEKAMHPDTLIAYALNGNPIPIKQGYPFRLIVPQWYAMASVKWLRSITVIPAHFSGPFQDIDYMYYPEKDSDAGKTPVTTIHVNSIIQQPLDRSMLEKGMHHIYGLAWTGAGCINKVEISVDGGENWNPAVVQPGLQDAYSWLHWNYTWFANQKGEYTIMSRATDSSGFVQPAKAGWNRKGYGYNAYSTVHVKVE</sequence>
<evidence type="ECO:0000256" key="3">
    <source>
        <dbReference type="ARBA" id="ARBA00022723"/>
    </source>
</evidence>